<keyword evidence="14" id="KW-1185">Reference proteome</keyword>
<feature type="transmembrane region" description="Helical" evidence="11">
    <location>
        <begin position="263"/>
        <end position="284"/>
    </location>
</feature>
<proteinExistence type="inferred from homology"/>
<dbReference type="PROSITE" id="PS50262">
    <property type="entry name" value="G_PROTEIN_RECEP_F1_2"/>
    <property type="match status" value="1"/>
</dbReference>
<evidence type="ECO:0000256" key="2">
    <source>
        <dbReference type="ARBA" id="ARBA00022475"/>
    </source>
</evidence>
<evidence type="ECO:0000313" key="14">
    <source>
        <dbReference type="Proteomes" id="UP000887568"/>
    </source>
</evidence>
<keyword evidence="5 9" id="KW-0297">G-protein coupled receptor</keyword>
<dbReference type="SMART" id="SM01381">
    <property type="entry name" value="7TM_GPCR_Srsx"/>
    <property type="match status" value="1"/>
</dbReference>
<organism evidence="13 14">
    <name type="scientific">Patiria miniata</name>
    <name type="common">Bat star</name>
    <name type="synonym">Asterina miniata</name>
    <dbReference type="NCBI Taxonomy" id="46514"/>
    <lineage>
        <taxon>Eukaryota</taxon>
        <taxon>Metazoa</taxon>
        <taxon>Echinodermata</taxon>
        <taxon>Eleutherozoa</taxon>
        <taxon>Asterozoa</taxon>
        <taxon>Asteroidea</taxon>
        <taxon>Valvatacea</taxon>
        <taxon>Valvatida</taxon>
        <taxon>Asterinidae</taxon>
        <taxon>Patiria</taxon>
    </lineage>
</organism>
<dbReference type="Proteomes" id="UP000887568">
    <property type="component" value="Unplaced"/>
</dbReference>
<feature type="transmembrane region" description="Helical" evidence="11">
    <location>
        <begin position="25"/>
        <end position="49"/>
    </location>
</feature>
<evidence type="ECO:0000256" key="5">
    <source>
        <dbReference type="ARBA" id="ARBA00023040"/>
    </source>
</evidence>
<keyword evidence="3 9" id="KW-0812">Transmembrane</keyword>
<dbReference type="PRINTS" id="PR00237">
    <property type="entry name" value="GPCRRHODOPSN"/>
</dbReference>
<evidence type="ECO:0000313" key="13">
    <source>
        <dbReference type="EnsemblMetazoa" id="XP_038045069.1"/>
    </source>
</evidence>
<keyword evidence="8 9" id="KW-0807">Transducer</keyword>
<dbReference type="InterPro" id="IPR017452">
    <property type="entry name" value="GPCR_Rhodpsn_7TM"/>
</dbReference>
<evidence type="ECO:0000256" key="6">
    <source>
        <dbReference type="ARBA" id="ARBA00023136"/>
    </source>
</evidence>
<keyword evidence="7 9" id="KW-0675">Receptor</keyword>
<dbReference type="SUPFAM" id="SSF81321">
    <property type="entry name" value="Family A G protein-coupled receptor-like"/>
    <property type="match status" value="1"/>
</dbReference>
<dbReference type="CDD" id="cd00637">
    <property type="entry name" value="7tm_classA_rhodopsin-like"/>
    <property type="match status" value="1"/>
</dbReference>
<feature type="compositionally biased region" description="Polar residues" evidence="10">
    <location>
        <begin position="227"/>
        <end position="239"/>
    </location>
</feature>
<dbReference type="PANTHER" id="PTHR24228">
    <property type="entry name" value="B2 BRADYKININ RECEPTOR/ANGIOTENSIN II RECEPTOR"/>
    <property type="match status" value="1"/>
</dbReference>
<dbReference type="Gene3D" id="1.20.1070.10">
    <property type="entry name" value="Rhodopsin 7-helix transmembrane proteins"/>
    <property type="match status" value="1"/>
</dbReference>
<keyword evidence="6 11" id="KW-0472">Membrane</keyword>
<dbReference type="Pfam" id="PF00001">
    <property type="entry name" value="7tm_1"/>
    <property type="match status" value="1"/>
</dbReference>
<feature type="region of interest" description="Disordered" evidence="10">
    <location>
        <begin position="225"/>
        <end position="249"/>
    </location>
</feature>
<evidence type="ECO:0000256" key="3">
    <source>
        <dbReference type="ARBA" id="ARBA00022692"/>
    </source>
</evidence>
<evidence type="ECO:0000256" key="10">
    <source>
        <dbReference type="SAM" id="MobiDB-lite"/>
    </source>
</evidence>
<dbReference type="RefSeq" id="XP_038045069.1">
    <property type="nucleotide sequence ID" value="XM_038189141.1"/>
</dbReference>
<feature type="transmembrane region" description="Helical" evidence="11">
    <location>
        <begin position="96"/>
        <end position="119"/>
    </location>
</feature>
<sequence length="338" mass="37414">MAADSTNSTTFDNTDVYYSYLQRQIIAGVIGLVCILGIAGNTLVILAVALSRKLRHTTNYFVLNLSLADLLTCLFLPMAVVALLNDVWPLPDFLCIATGAVFVTCLTCSVNCLACVAFNRYILITKPKTLYRRLYTPRRTILAIILVWFVPLSVVIIAASTRYIKLGFDSQFSCCAWVISESDPGFYFVMFSSCCPLQFAVLSWSYGNIFYHVRKHAKAVAHMEGTSGESDTTGSNESRGNPPIQAAPRKQSSKLQIEVTKNLFCVVCVFLICTAPFGISLILGKNGLRLYPIGAALLCCNSCVNPIIYAAKHPQFRLVFKSILLCRFSDIPERVRFC</sequence>
<dbReference type="PROSITE" id="PS00237">
    <property type="entry name" value="G_PROTEIN_RECEP_F1_1"/>
    <property type="match status" value="1"/>
</dbReference>
<dbReference type="PANTHER" id="PTHR24228:SF72">
    <property type="entry name" value="G-PROTEIN COUPLED RECEPTORS FAMILY 1 PROFILE DOMAIN-CONTAINING PROTEIN"/>
    <property type="match status" value="1"/>
</dbReference>
<feature type="domain" description="G-protein coupled receptors family 1 profile" evidence="12">
    <location>
        <begin position="40"/>
        <end position="309"/>
    </location>
</feature>
<feature type="transmembrane region" description="Helical" evidence="11">
    <location>
        <begin position="140"/>
        <end position="164"/>
    </location>
</feature>
<evidence type="ECO:0000256" key="4">
    <source>
        <dbReference type="ARBA" id="ARBA00022989"/>
    </source>
</evidence>
<evidence type="ECO:0000256" key="1">
    <source>
        <dbReference type="ARBA" id="ARBA00004651"/>
    </source>
</evidence>
<dbReference type="GeneID" id="119719641"/>
<dbReference type="GO" id="GO:0004930">
    <property type="term" value="F:G protein-coupled receptor activity"/>
    <property type="evidence" value="ECO:0007669"/>
    <property type="project" value="UniProtKB-KW"/>
</dbReference>
<feature type="transmembrane region" description="Helical" evidence="11">
    <location>
        <begin position="184"/>
        <end position="206"/>
    </location>
</feature>
<reference evidence="13" key="1">
    <citation type="submission" date="2022-11" db="UniProtKB">
        <authorList>
            <consortium name="EnsemblMetazoa"/>
        </authorList>
    </citation>
    <scope>IDENTIFICATION</scope>
</reference>
<dbReference type="OMA" id="FLICTAP"/>
<keyword evidence="4 11" id="KW-1133">Transmembrane helix</keyword>
<evidence type="ECO:0000259" key="12">
    <source>
        <dbReference type="PROSITE" id="PS50262"/>
    </source>
</evidence>
<comment type="subcellular location">
    <subcellularLocation>
        <location evidence="1">Cell membrane</location>
        <topology evidence="1">Multi-pass membrane protein</topology>
    </subcellularLocation>
</comment>
<dbReference type="OrthoDB" id="10044919at2759"/>
<dbReference type="EnsemblMetazoa" id="XM_038189141.1">
    <property type="protein sequence ID" value="XP_038045069.1"/>
    <property type="gene ID" value="LOC119719641"/>
</dbReference>
<feature type="transmembrane region" description="Helical" evidence="11">
    <location>
        <begin position="290"/>
        <end position="311"/>
    </location>
</feature>
<keyword evidence="2" id="KW-1003">Cell membrane</keyword>
<evidence type="ECO:0000256" key="11">
    <source>
        <dbReference type="SAM" id="Phobius"/>
    </source>
</evidence>
<evidence type="ECO:0000256" key="8">
    <source>
        <dbReference type="ARBA" id="ARBA00023224"/>
    </source>
</evidence>
<evidence type="ECO:0000256" key="9">
    <source>
        <dbReference type="RuleBase" id="RU000688"/>
    </source>
</evidence>
<comment type="similarity">
    <text evidence="9">Belongs to the G-protein coupled receptor 1 family.</text>
</comment>
<feature type="transmembrane region" description="Helical" evidence="11">
    <location>
        <begin position="61"/>
        <end position="84"/>
    </location>
</feature>
<name>A0A913YZC9_PATMI</name>
<dbReference type="GO" id="GO:0005886">
    <property type="term" value="C:plasma membrane"/>
    <property type="evidence" value="ECO:0007669"/>
    <property type="project" value="UniProtKB-SubCell"/>
</dbReference>
<evidence type="ECO:0000256" key="7">
    <source>
        <dbReference type="ARBA" id="ARBA00023170"/>
    </source>
</evidence>
<accession>A0A913YZC9</accession>
<dbReference type="InterPro" id="IPR000276">
    <property type="entry name" value="GPCR_Rhodpsn"/>
</dbReference>
<protein>
    <recommendedName>
        <fullName evidence="12">G-protein coupled receptors family 1 profile domain-containing protein</fullName>
    </recommendedName>
</protein>
<dbReference type="AlphaFoldDB" id="A0A913YZC9"/>